<accession>A0A9D4F548</accession>
<protein>
    <submittedName>
        <fullName evidence="1">Uncharacterized protein</fullName>
    </submittedName>
</protein>
<gene>
    <name evidence="1" type="ORF">DPMN_168438</name>
</gene>
<organism evidence="1 2">
    <name type="scientific">Dreissena polymorpha</name>
    <name type="common">Zebra mussel</name>
    <name type="synonym">Mytilus polymorpha</name>
    <dbReference type="NCBI Taxonomy" id="45954"/>
    <lineage>
        <taxon>Eukaryota</taxon>
        <taxon>Metazoa</taxon>
        <taxon>Spiralia</taxon>
        <taxon>Lophotrochozoa</taxon>
        <taxon>Mollusca</taxon>
        <taxon>Bivalvia</taxon>
        <taxon>Autobranchia</taxon>
        <taxon>Heteroconchia</taxon>
        <taxon>Euheterodonta</taxon>
        <taxon>Imparidentia</taxon>
        <taxon>Neoheterodontei</taxon>
        <taxon>Myida</taxon>
        <taxon>Dreissenoidea</taxon>
        <taxon>Dreissenidae</taxon>
        <taxon>Dreissena</taxon>
    </lineage>
</organism>
<sequence length="73" mass="8111">MSLGSVILHIQSVNKSLKNLTISYCLDHQSLCDLQLVPNVTTGARSKSWQRISSLGSKWFGAILNLVRKRVAE</sequence>
<evidence type="ECO:0000313" key="1">
    <source>
        <dbReference type="EMBL" id="KAH3790241.1"/>
    </source>
</evidence>
<reference evidence="1" key="2">
    <citation type="submission" date="2020-11" db="EMBL/GenBank/DDBJ databases">
        <authorList>
            <person name="McCartney M.A."/>
            <person name="Auch B."/>
            <person name="Kono T."/>
            <person name="Mallez S."/>
            <person name="Becker A."/>
            <person name="Gohl D.M."/>
            <person name="Silverstein K.A.T."/>
            <person name="Koren S."/>
            <person name="Bechman K.B."/>
            <person name="Herman A."/>
            <person name="Abrahante J.E."/>
            <person name="Garbe J."/>
        </authorList>
    </citation>
    <scope>NUCLEOTIDE SEQUENCE</scope>
    <source>
        <strain evidence="1">Duluth1</strain>
        <tissue evidence="1">Whole animal</tissue>
    </source>
</reference>
<dbReference type="EMBL" id="JAIWYP010000008">
    <property type="protein sequence ID" value="KAH3790241.1"/>
    <property type="molecule type" value="Genomic_DNA"/>
</dbReference>
<comment type="caution">
    <text evidence="1">The sequence shown here is derived from an EMBL/GenBank/DDBJ whole genome shotgun (WGS) entry which is preliminary data.</text>
</comment>
<dbReference type="Proteomes" id="UP000828390">
    <property type="component" value="Unassembled WGS sequence"/>
</dbReference>
<name>A0A9D4F548_DREPO</name>
<proteinExistence type="predicted"/>
<dbReference type="AlphaFoldDB" id="A0A9D4F548"/>
<evidence type="ECO:0000313" key="2">
    <source>
        <dbReference type="Proteomes" id="UP000828390"/>
    </source>
</evidence>
<keyword evidence="2" id="KW-1185">Reference proteome</keyword>
<reference evidence="1" key="1">
    <citation type="journal article" date="2019" name="bioRxiv">
        <title>The Genome of the Zebra Mussel, Dreissena polymorpha: A Resource for Invasive Species Research.</title>
        <authorList>
            <person name="McCartney M.A."/>
            <person name="Auch B."/>
            <person name="Kono T."/>
            <person name="Mallez S."/>
            <person name="Zhang Y."/>
            <person name="Obille A."/>
            <person name="Becker A."/>
            <person name="Abrahante J.E."/>
            <person name="Garbe J."/>
            <person name="Badalamenti J.P."/>
            <person name="Herman A."/>
            <person name="Mangelson H."/>
            <person name="Liachko I."/>
            <person name="Sullivan S."/>
            <person name="Sone E.D."/>
            <person name="Koren S."/>
            <person name="Silverstein K.A.T."/>
            <person name="Beckman K.B."/>
            <person name="Gohl D.M."/>
        </authorList>
    </citation>
    <scope>NUCLEOTIDE SEQUENCE</scope>
    <source>
        <strain evidence="1">Duluth1</strain>
        <tissue evidence="1">Whole animal</tissue>
    </source>
</reference>